<dbReference type="AlphaFoldDB" id="U4LDL0"/>
<reference evidence="2 3" key="1">
    <citation type="journal article" date="2013" name="PLoS Genet.">
        <title>The genome and development-dependent transcriptomes of Pyronema confluens: a window into fungal evolution.</title>
        <authorList>
            <person name="Traeger S."/>
            <person name="Altegoer F."/>
            <person name="Freitag M."/>
            <person name="Gabaldon T."/>
            <person name="Kempken F."/>
            <person name="Kumar A."/>
            <person name="Marcet-Houben M."/>
            <person name="Poggeler S."/>
            <person name="Stajich J.E."/>
            <person name="Nowrousian M."/>
        </authorList>
    </citation>
    <scope>NUCLEOTIDE SEQUENCE [LARGE SCALE GENOMIC DNA]</scope>
    <source>
        <strain evidence="3">CBS 100304</strain>
        <tissue evidence="2">Vegetative mycelium</tissue>
    </source>
</reference>
<gene>
    <name evidence="2" type="ORF">PCON_12249</name>
</gene>
<evidence type="ECO:0000256" key="1">
    <source>
        <dbReference type="SAM" id="SignalP"/>
    </source>
</evidence>
<organism evidence="2 3">
    <name type="scientific">Pyronema omphalodes (strain CBS 100304)</name>
    <name type="common">Pyronema confluens</name>
    <dbReference type="NCBI Taxonomy" id="1076935"/>
    <lineage>
        <taxon>Eukaryota</taxon>
        <taxon>Fungi</taxon>
        <taxon>Dikarya</taxon>
        <taxon>Ascomycota</taxon>
        <taxon>Pezizomycotina</taxon>
        <taxon>Pezizomycetes</taxon>
        <taxon>Pezizales</taxon>
        <taxon>Pyronemataceae</taxon>
        <taxon>Pyronema</taxon>
    </lineage>
</organism>
<protein>
    <submittedName>
        <fullName evidence="2">Uncharacterized protein</fullName>
    </submittedName>
</protein>
<accession>U4LDL0</accession>
<keyword evidence="1" id="KW-0732">Signal</keyword>
<feature type="signal peptide" evidence="1">
    <location>
        <begin position="1"/>
        <end position="25"/>
    </location>
</feature>
<keyword evidence="3" id="KW-1185">Reference proteome</keyword>
<name>U4LDL0_PYROM</name>
<evidence type="ECO:0000313" key="3">
    <source>
        <dbReference type="Proteomes" id="UP000018144"/>
    </source>
</evidence>
<evidence type="ECO:0000313" key="2">
    <source>
        <dbReference type="EMBL" id="CCX12655.1"/>
    </source>
</evidence>
<sequence>MKRIPILMTTLAVVASPVAVTVGNAKPLTESLEERTCQFTHCVPVSQSLYCSDGSRGKDLQYCSPNTYKIMCC</sequence>
<dbReference type="Proteomes" id="UP000018144">
    <property type="component" value="Unassembled WGS sequence"/>
</dbReference>
<dbReference type="EMBL" id="HF935723">
    <property type="protein sequence ID" value="CCX12655.1"/>
    <property type="molecule type" value="Genomic_DNA"/>
</dbReference>
<proteinExistence type="predicted"/>
<feature type="chain" id="PRO_5004652170" evidence="1">
    <location>
        <begin position="26"/>
        <end position="73"/>
    </location>
</feature>